<feature type="transmembrane region" description="Helical" evidence="1">
    <location>
        <begin position="100"/>
        <end position="126"/>
    </location>
</feature>
<protein>
    <submittedName>
        <fullName evidence="2">Uncharacterized protein</fullName>
    </submittedName>
</protein>
<keyword evidence="1" id="KW-0472">Membrane</keyword>
<keyword evidence="3" id="KW-1185">Reference proteome</keyword>
<keyword evidence="1" id="KW-1133">Transmembrane helix</keyword>
<dbReference type="RefSeq" id="WP_194929889.1">
    <property type="nucleotide sequence ID" value="NZ_JADLZT010000002.1"/>
</dbReference>
<reference evidence="2 3" key="1">
    <citation type="submission" date="2020-11" db="EMBL/GenBank/DDBJ databases">
        <title>Draft Genome Sequence and Secondary Metabolite Biosynthetic Potential of the Lysobacter niastensis Type strain DSM 18481.</title>
        <authorList>
            <person name="Turrini P."/>
            <person name="Artuso I."/>
            <person name="Tescari M."/>
            <person name="Lugli G.A."/>
            <person name="Frangipani E."/>
            <person name="Ventura M."/>
            <person name="Visca P."/>
        </authorList>
    </citation>
    <scope>NUCLEOTIDE SEQUENCE [LARGE SCALE GENOMIC DNA]</scope>
    <source>
        <strain evidence="2 3">DSM 18481</strain>
    </source>
</reference>
<feature type="transmembrane region" description="Helical" evidence="1">
    <location>
        <begin position="70"/>
        <end position="94"/>
    </location>
</feature>
<evidence type="ECO:0000256" key="1">
    <source>
        <dbReference type="SAM" id="Phobius"/>
    </source>
</evidence>
<dbReference type="EMBL" id="JADLZT010000002">
    <property type="protein sequence ID" value="MBF6023299.1"/>
    <property type="molecule type" value="Genomic_DNA"/>
</dbReference>
<accession>A0ABS0B6L2</accession>
<keyword evidence="1" id="KW-0812">Transmembrane</keyword>
<evidence type="ECO:0000313" key="2">
    <source>
        <dbReference type="EMBL" id="MBF6023299.1"/>
    </source>
</evidence>
<name>A0ABS0B6L2_9GAMM</name>
<feature type="transmembrane region" description="Helical" evidence="1">
    <location>
        <begin position="35"/>
        <end position="58"/>
    </location>
</feature>
<evidence type="ECO:0000313" key="3">
    <source>
        <dbReference type="Proteomes" id="UP001429984"/>
    </source>
</evidence>
<proteinExistence type="predicted"/>
<gene>
    <name evidence="2" type="ORF">IU514_04560</name>
</gene>
<dbReference type="Proteomes" id="UP001429984">
    <property type="component" value="Unassembled WGS sequence"/>
</dbReference>
<comment type="caution">
    <text evidence="2">The sequence shown here is derived from an EMBL/GenBank/DDBJ whole genome shotgun (WGS) entry which is preliminary data.</text>
</comment>
<sequence length="138" mass="13689">MTLPKTIVAALLAIATLAMLSLVSGMPYLETLLPGGLPLGNALAALGLCAAAAAAFGLSARGTMLHTVSLATLFAAAAWLPVSIALAGNLALNFGGDRGAVWLAISLGVVAGVFVVLAWAVLSALLGRRSAKTLRGPA</sequence>
<organism evidence="2 3">
    <name type="scientific">Lysobacter niastensis</name>
    <dbReference type="NCBI Taxonomy" id="380629"/>
    <lineage>
        <taxon>Bacteria</taxon>
        <taxon>Pseudomonadati</taxon>
        <taxon>Pseudomonadota</taxon>
        <taxon>Gammaproteobacteria</taxon>
        <taxon>Lysobacterales</taxon>
        <taxon>Lysobacteraceae</taxon>
        <taxon>Lysobacter</taxon>
    </lineage>
</organism>